<name>A0A7H9B6E8_ZYGMR</name>
<dbReference type="Proteomes" id="UP000509704">
    <property type="component" value="Chromosome 6"/>
</dbReference>
<dbReference type="InterPro" id="IPR056904">
    <property type="entry name" value="YMR265C_C"/>
</dbReference>
<dbReference type="RefSeq" id="XP_037145266.1">
    <property type="nucleotide sequence ID" value="XM_037289371.1"/>
</dbReference>
<feature type="domain" description="YMR265C-like C-terminal" evidence="2">
    <location>
        <begin position="241"/>
        <end position="426"/>
    </location>
</feature>
<evidence type="ECO:0000313" key="4">
    <source>
        <dbReference type="Proteomes" id="UP000509704"/>
    </source>
</evidence>
<dbReference type="Pfam" id="PF25108">
    <property type="entry name" value="YMR265C_C"/>
    <property type="match status" value="1"/>
</dbReference>
<dbReference type="GO" id="GO:0032040">
    <property type="term" value="C:small-subunit processome"/>
    <property type="evidence" value="ECO:0007669"/>
    <property type="project" value="TreeGrafter"/>
</dbReference>
<evidence type="ECO:0000259" key="1">
    <source>
        <dbReference type="Pfam" id="PF10307"/>
    </source>
</evidence>
<dbReference type="GO" id="GO:0000494">
    <property type="term" value="P:box C/D sno(s)RNA 3'-end processing"/>
    <property type="evidence" value="ECO:0007669"/>
    <property type="project" value="TreeGrafter"/>
</dbReference>
<dbReference type="GO" id="GO:0031428">
    <property type="term" value="C:box C/D methylation guide snoRNP complex"/>
    <property type="evidence" value="ECO:0007669"/>
    <property type="project" value="TreeGrafter"/>
</dbReference>
<sequence length="434" mass="50579">MPEESHSALLKWNSCSALLDIPKKPNKAIKRIHIYDFDNTLYNSPHPNAELYVKSMLNQLSNSSIVPNKSWWNETKLLKQSFDDMLECNAKQKKAYWNEDIIKLANLSHDDPETVSIMLTGRKEHLFAAIFTDMFLASNNVKFNAYCLRRESVGSSTNDYKIVVIRELLENYSSSLEEIKLYDDRLSQTRRFESLFASLNPTYEWKVIHVPARFKLLRPEDECRIIQATYSTLEAYPNISLEWTPRQCGYFLTRQSYGTLLRFTYCFLKKKYKMSLLPYYPLFIPMVEAGHSVPETELIKIFSRNDAKVDGKLLDEDEIRKTFENQPNLKGSCFTHFDVVQIGIKEKNGGVNVLYKARPTNREGYEWSSFHEWLVTVDNRMDKKDAFQSFSVHEILYDPAAAPSFNWVHLRKPLKIKTFVGHHSRLTLSSGKKM</sequence>
<feature type="domain" description="Swiss Army Knife RNA repair protein HAD" evidence="1">
    <location>
        <begin position="44"/>
        <end position="228"/>
    </location>
</feature>
<dbReference type="PANTHER" id="PTHR10335:SF17">
    <property type="entry name" value="FIBRILLARIN"/>
    <property type="match status" value="1"/>
</dbReference>
<dbReference type="PANTHER" id="PTHR10335">
    <property type="entry name" value="RRNA 2-O-METHYLTRANSFERASE FIBRILLARIN"/>
    <property type="match status" value="1"/>
</dbReference>
<organism evidence="3 4">
    <name type="scientific">Zygotorulaspora mrakii</name>
    <name type="common">Zygosaccharomyces mrakii</name>
    <dbReference type="NCBI Taxonomy" id="42260"/>
    <lineage>
        <taxon>Eukaryota</taxon>
        <taxon>Fungi</taxon>
        <taxon>Dikarya</taxon>
        <taxon>Ascomycota</taxon>
        <taxon>Saccharomycotina</taxon>
        <taxon>Saccharomycetes</taxon>
        <taxon>Saccharomycetales</taxon>
        <taxon>Saccharomycetaceae</taxon>
        <taxon>Zygotorulaspora</taxon>
    </lineage>
</organism>
<evidence type="ECO:0000313" key="3">
    <source>
        <dbReference type="EMBL" id="QLG73539.1"/>
    </source>
</evidence>
<dbReference type="GO" id="GO:0003723">
    <property type="term" value="F:RNA binding"/>
    <property type="evidence" value="ECO:0007669"/>
    <property type="project" value="TreeGrafter"/>
</dbReference>
<reference evidence="3 4" key="1">
    <citation type="submission" date="2020-07" db="EMBL/GenBank/DDBJ databases">
        <title>The yeast mating-type switching endonuclease HO is a domesticated member of an unorthodox homing genetic element family.</title>
        <authorList>
            <person name="Coughlan A.Y."/>
            <person name="Lombardi L."/>
            <person name="Braun-Galleani S."/>
            <person name="Martos A.R."/>
            <person name="Galeote V."/>
            <person name="Bigey F."/>
            <person name="Dequin S."/>
            <person name="Byrne K.P."/>
            <person name="Wolfe K.H."/>
        </authorList>
    </citation>
    <scope>NUCLEOTIDE SEQUENCE [LARGE SCALE GENOMIC DNA]</scope>
    <source>
        <strain evidence="3 4">NRRL Y-6702</strain>
    </source>
</reference>
<dbReference type="Pfam" id="PF10307">
    <property type="entry name" value="HAD_SAK_1"/>
    <property type="match status" value="1"/>
</dbReference>
<protein>
    <submittedName>
        <fullName evidence="3">Uncharacterized protein</fullName>
    </submittedName>
</protein>
<dbReference type="InterPro" id="IPR018812">
    <property type="entry name" value="SAK_HAD"/>
</dbReference>
<dbReference type="AlphaFoldDB" id="A0A7H9B6E8"/>
<dbReference type="GeneID" id="59237299"/>
<dbReference type="GO" id="GO:0008649">
    <property type="term" value="F:rRNA methyltransferase activity"/>
    <property type="evidence" value="ECO:0007669"/>
    <property type="project" value="TreeGrafter"/>
</dbReference>
<dbReference type="EMBL" id="CP058609">
    <property type="protein sequence ID" value="QLG73539.1"/>
    <property type="molecule type" value="Genomic_DNA"/>
</dbReference>
<gene>
    <name evidence="3" type="ORF">HG535_0F00490</name>
</gene>
<dbReference type="OrthoDB" id="5596992at2759"/>
<dbReference type="KEGG" id="zmk:HG535_0F00490"/>
<accession>A0A7H9B6E8</accession>
<dbReference type="GO" id="GO:1990259">
    <property type="term" value="F:histone H2AQ104 methyltransferase activity"/>
    <property type="evidence" value="ECO:0007669"/>
    <property type="project" value="TreeGrafter"/>
</dbReference>
<proteinExistence type="predicted"/>
<keyword evidence="4" id="KW-1185">Reference proteome</keyword>
<evidence type="ECO:0000259" key="2">
    <source>
        <dbReference type="Pfam" id="PF25108"/>
    </source>
</evidence>